<accession>A0A9D2TMP7</accession>
<keyword evidence="4" id="KW-0472">Membrane</keyword>
<evidence type="ECO:0000256" key="2">
    <source>
        <dbReference type="ARBA" id="ARBA00022840"/>
    </source>
</evidence>
<dbReference type="GO" id="GO:0005524">
    <property type="term" value="F:ATP binding"/>
    <property type="evidence" value="ECO:0007669"/>
    <property type="project" value="UniProtKB-KW"/>
</dbReference>
<proteinExistence type="predicted"/>
<dbReference type="GO" id="GO:0030983">
    <property type="term" value="F:mismatched DNA binding"/>
    <property type="evidence" value="ECO:0007669"/>
    <property type="project" value="InterPro"/>
</dbReference>
<gene>
    <name evidence="6" type="ORF">H9697_12440</name>
</gene>
<keyword evidence="4" id="KW-1133">Transmembrane helix</keyword>
<dbReference type="InterPro" id="IPR027417">
    <property type="entry name" value="P-loop_NTPase"/>
</dbReference>
<organism evidence="6 7">
    <name type="scientific">Candidatus Mediterraneibacter faecavium</name>
    <dbReference type="NCBI Taxonomy" id="2838668"/>
    <lineage>
        <taxon>Bacteria</taxon>
        <taxon>Bacillati</taxon>
        <taxon>Bacillota</taxon>
        <taxon>Clostridia</taxon>
        <taxon>Lachnospirales</taxon>
        <taxon>Lachnospiraceae</taxon>
        <taxon>Mediterraneibacter</taxon>
    </lineage>
</organism>
<evidence type="ECO:0000259" key="5">
    <source>
        <dbReference type="SMART" id="SM00534"/>
    </source>
</evidence>
<dbReference type="Gene3D" id="3.40.50.300">
    <property type="entry name" value="P-loop containing nucleotide triphosphate hydrolases"/>
    <property type="match status" value="1"/>
</dbReference>
<dbReference type="AlphaFoldDB" id="A0A9D2TMP7"/>
<dbReference type="InterPro" id="IPR000432">
    <property type="entry name" value="DNA_mismatch_repair_MutS_C"/>
</dbReference>
<keyword evidence="1" id="KW-0547">Nucleotide-binding</keyword>
<sequence length="540" mass="61380">MLSVVASVIAIFLFFLFIWLISYNNMKRKRKAYIHEKFGKLPKTREWNDAVKNYYDVVNDGTGLDDVTWNDLSMNDVFQRVAQCDTSPGEEILYWRLRRNRMSPEEQQIFEERVRAWADNEKEREKIEELLCDIGKSGSSYYLPAYLDGIESYIFGYQWLYRGLQILLAASLVFIPFCPVDWSLMPFVGMCAVNLGLYFRMNMKHDLELSLIGTAVSLLGNAKQMAARKEIRELFPELQDALAGLKGVIRGEKILRIKREGAKTGDALGTCLDYLLGITLMQITTYNKVMKRLMNNVENYLTVYRCIGELDAAISTASFRKSLPWCCIPEYTDGKKLEMTEVYHPLIKDPVANDFVVEKSCLITGSNASGKSTFIKAVAVNAVLAQAINTCAAKRFVMPPAEVITSMAVRDDLMAGESYFIREIRYLKRILDGITEERVTICAIDEILRGTNTGERIRASRAILEYLRDKNCIALVATHDKELTELLGNEYLNYHFSEEIGEDDIAFSYKILEGPATSQNAVKLLEFAGFPDEIIEAAKE</sequence>
<dbReference type="Pfam" id="PF00488">
    <property type="entry name" value="MutS_V"/>
    <property type="match status" value="1"/>
</dbReference>
<evidence type="ECO:0000256" key="3">
    <source>
        <dbReference type="ARBA" id="ARBA00023125"/>
    </source>
</evidence>
<dbReference type="InterPro" id="IPR045076">
    <property type="entry name" value="MutS"/>
</dbReference>
<keyword evidence="2" id="KW-0067">ATP-binding</keyword>
<feature type="domain" description="DNA mismatch repair proteins mutS family" evidence="5">
    <location>
        <begin position="358"/>
        <end position="540"/>
    </location>
</feature>
<comment type="caution">
    <text evidence="6">The sequence shown here is derived from an EMBL/GenBank/DDBJ whole genome shotgun (WGS) entry which is preliminary data.</text>
</comment>
<evidence type="ECO:0000313" key="6">
    <source>
        <dbReference type="EMBL" id="HJC75729.1"/>
    </source>
</evidence>
<dbReference type="GO" id="GO:0140664">
    <property type="term" value="F:ATP-dependent DNA damage sensor activity"/>
    <property type="evidence" value="ECO:0007669"/>
    <property type="project" value="InterPro"/>
</dbReference>
<dbReference type="PANTHER" id="PTHR11361:SF152">
    <property type="entry name" value="DNA MISMATCH REPAIR PROTEIN"/>
    <property type="match status" value="1"/>
</dbReference>
<dbReference type="Proteomes" id="UP000823902">
    <property type="component" value="Unassembled WGS sequence"/>
</dbReference>
<evidence type="ECO:0000313" key="7">
    <source>
        <dbReference type="Proteomes" id="UP000823902"/>
    </source>
</evidence>
<dbReference type="SMART" id="SM00534">
    <property type="entry name" value="MUTSac"/>
    <property type="match status" value="1"/>
</dbReference>
<feature type="transmembrane region" description="Helical" evidence="4">
    <location>
        <begin position="159"/>
        <end position="177"/>
    </location>
</feature>
<dbReference type="GO" id="GO:0005829">
    <property type="term" value="C:cytosol"/>
    <property type="evidence" value="ECO:0007669"/>
    <property type="project" value="TreeGrafter"/>
</dbReference>
<reference evidence="6" key="2">
    <citation type="submission" date="2021-04" db="EMBL/GenBank/DDBJ databases">
        <authorList>
            <person name="Gilroy R."/>
        </authorList>
    </citation>
    <scope>NUCLEOTIDE SEQUENCE</scope>
    <source>
        <strain evidence="6">CHK196-7946</strain>
    </source>
</reference>
<protein>
    <recommendedName>
        <fullName evidence="5">DNA mismatch repair proteins mutS family domain-containing protein</fullName>
    </recommendedName>
</protein>
<dbReference type="SUPFAM" id="SSF52540">
    <property type="entry name" value="P-loop containing nucleoside triphosphate hydrolases"/>
    <property type="match status" value="1"/>
</dbReference>
<name>A0A9D2TMP7_9FIRM</name>
<reference evidence="6" key="1">
    <citation type="journal article" date="2021" name="PeerJ">
        <title>Extensive microbial diversity within the chicken gut microbiome revealed by metagenomics and culture.</title>
        <authorList>
            <person name="Gilroy R."/>
            <person name="Ravi A."/>
            <person name="Getino M."/>
            <person name="Pursley I."/>
            <person name="Horton D.L."/>
            <person name="Alikhan N.F."/>
            <person name="Baker D."/>
            <person name="Gharbi K."/>
            <person name="Hall N."/>
            <person name="Watson M."/>
            <person name="Adriaenssens E.M."/>
            <person name="Foster-Nyarko E."/>
            <person name="Jarju S."/>
            <person name="Secka A."/>
            <person name="Antonio M."/>
            <person name="Oren A."/>
            <person name="Chaudhuri R.R."/>
            <person name="La Ragione R."/>
            <person name="Hildebrand F."/>
            <person name="Pallen M.J."/>
        </authorList>
    </citation>
    <scope>NUCLEOTIDE SEQUENCE</scope>
    <source>
        <strain evidence="6">CHK196-7946</strain>
    </source>
</reference>
<evidence type="ECO:0000256" key="1">
    <source>
        <dbReference type="ARBA" id="ARBA00022741"/>
    </source>
</evidence>
<dbReference type="GO" id="GO:0006298">
    <property type="term" value="P:mismatch repair"/>
    <property type="evidence" value="ECO:0007669"/>
    <property type="project" value="InterPro"/>
</dbReference>
<feature type="transmembrane region" description="Helical" evidence="4">
    <location>
        <begin position="6"/>
        <end position="23"/>
    </location>
</feature>
<keyword evidence="4" id="KW-0812">Transmembrane</keyword>
<keyword evidence="3" id="KW-0238">DNA-binding</keyword>
<dbReference type="EMBL" id="DWVY01000064">
    <property type="protein sequence ID" value="HJC75729.1"/>
    <property type="molecule type" value="Genomic_DNA"/>
</dbReference>
<evidence type="ECO:0000256" key="4">
    <source>
        <dbReference type="SAM" id="Phobius"/>
    </source>
</evidence>
<dbReference type="PANTHER" id="PTHR11361">
    <property type="entry name" value="DNA MISMATCH REPAIR PROTEIN MUTS FAMILY MEMBER"/>
    <property type="match status" value="1"/>
</dbReference>